<reference evidence="2" key="1">
    <citation type="submission" date="2021-01" db="EMBL/GenBank/DDBJ databases">
        <title>Caligus Genome Assembly.</title>
        <authorList>
            <person name="Gallardo-Escarate C."/>
        </authorList>
    </citation>
    <scope>NUCLEOTIDE SEQUENCE [LARGE SCALE GENOMIC DNA]</scope>
</reference>
<evidence type="ECO:0000313" key="2">
    <source>
        <dbReference type="Proteomes" id="UP000595437"/>
    </source>
</evidence>
<accession>A0A7T8GQ64</accession>
<gene>
    <name evidence="1" type="ORF">FKW44_023815</name>
</gene>
<proteinExistence type="predicted"/>
<sequence length="96" mass="11123">MVEIMSKFDMNIVRVLNPKDFRDFGIMDSKKYASKLIRILEKEAMTCECSAMVVALATAVKSKKRILVAMKKFAGVSWYKPTFDFFKNSTVQYTYE</sequence>
<protein>
    <submittedName>
        <fullName evidence="1">Uncharacterized protein</fullName>
    </submittedName>
</protein>
<organism evidence="1 2">
    <name type="scientific">Caligus rogercresseyi</name>
    <name type="common">Sea louse</name>
    <dbReference type="NCBI Taxonomy" id="217165"/>
    <lineage>
        <taxon>Eukaryota</taxon>
        <taxon>Metazoa</taxon>
        <taxon>Ecdysozoa</taxon>
        <taxon>Arthropoda</taxon>
        <taxon>Crustacea</taxon>
        <taxon>Multicrustacea</taxon>
        <taxon>Hexanauplia</taxon>
        <taxon>Copepoda</taxon>
        <taxon>Siphonostomatoida</taxon>
        <taxon>Caligidae</taxon>
        <taxon>Caligus</taxon>
    </lineage>
</organism>
<name>A0A7T8GQ64_CALRO</name>
<keyword evidence="2" id="KW-1185">Reference proteome</keyword>
<dbReference type="Proteomes" id="UP000595437">
    <property type="component" value="Chromosome 18"/>
</dbReference>
<dbReference type="EMBL" id="CP045907">
    <property type="protein sequence ID" value="QQP35551.1"/>
    <property type="molecule type" value="Genomic_DNA"/>
</dbReference>
<dbReference type="AlphaFoldDB" id="A0A7T8GQ64"/>
<evidence type="ECO:0000313" key="1">
    <source>
        <dbReference type="EMBL" id="QQP35551.1"/>
    </source>
</evidence>